<proteinExistence type="predicted"/>
<dbReference type="EMBL" id="JARKIE010000048">
    <property type="protein sequence ID" value="KAJ7693046.1"/>
    <property type="molecule type" value="Genomic_DNA"/>
</dbReference>
<sequence>MNFLLHILRIPRPHPPLLWLLQIPTNSNVVAAAPCTRTRKYGRNVAFAAGYIEICQVMGLDPMTARLGYKWDNDKANAPSRQLADAGDWAECLENGIGMTERARSRKVVCLIKNLDTPKETAPIANSKKRKSAHTAANEKHTFDFTKEHRQLKTHLVCATHKGELCFVSSVDGHHHRVDLYHVSLWAKEISVGNATTARPPENIVLQDFFVPTAKRACTIRAGADTSSSATPCAPTIHVTVNTGTGGKDTYSSPTRCSPLGTITAAAANASHVGVPNSLHRSSSRTFGSPGDENSGLDTIHYLPVTDILQQIDDWGILEDSVVLTFPAIIFADTLRELQIERVDQVPLLDTDFYVQQVNIPVELAELFVEESIAALGREHKGKLAM</sequence>
<gene>
    <name evidence="1" type="ORF">B0H17DRAFT_1132749</name>
</gene>
<dbReference type="AlphaFoldDB" id="A0AAD7DJT7"/>
<comment type="caution">
    <text evidence="1">The sequence shown here is derived from an EMBL/GenBank/DDBJ whole genome shotgun (WGS) entry which is preliminary data.</text>
</comment>
<dbReference type="Proteomes" id="UP001221757">
    <property type="component" value="Unassembled WGS sequence"/>
</dbReference>
<evidence type="ECO:0000313" key="1">
    <source>
        <dbReference type="EMBL" id="KAJ7693046.1"/>
    </source>
</evidence>
<evidence type="ECO:0000313" key="2">
    <source>
        <dbReference type="Proteomes" id="UP001221757"/>
    </source>
</evidence>
<protein>
    <submittedName>
        <fullName evidence="1">Uncharacterized protein</fullName>
    </submittedName>
</protein>
<organism evidence="1 2">
    <name type="scientific">Mycena rosella</name>
    <name type="common">Pink bonnet</name>
    <name type="synonym">Agaricus rosellus</name>
    <dbReference type="NCBI Taxonomy" id="1033263"/>
    <lineage>
        <taxon>Eukaryota</taxon>
        <taxon>Fungi</taxon>
        <taxon>Dikarya</taxon>
        <taxon>Basidiomycota</taxon>
        <taxon>Agaricomycotina</taxon>
        <taxon>Agaricomycetes</taxon>
        <taxon>Agaricomycetidae</taxon>
        <taxon>Agaricales</taxon>
        <taxon>Marasmiineae</taxon>
        <taxon>Mycenaceae</taxon>
        <taxon>Mycena</taxon>
    </lineage>
</organism>
<reference evidence="1" key="1">
    <citation type="submission" date="2023-03" db="EMBL/GenBank/DDBJ databases">
        <title>Massive genome expansion in bonnet fungi (Mycena s.s.) driven by repeated elements and novel gene families across ecological guilds.</title>
        <authorList>
            <consortium name="Lawrence Berkeley National Laboratory"/>
            <person name="Harder C.B."/>
            <person name="Miyauchi S."/>
            <person name="Viragh M."/>
            <person name="Kuo A."/>
            <person name="Thoen E."/>
            <person name="Andreopoulos B."/>
            <person name="Lu D."/>
            <person name="Skrede I."/>
            <person name="Drula E."/>
            <person name="Henrissat B."/>
            <person name="Morin E."/>
            <person name="Kohler A."/>
            <person name="Barry K."/>
            <person name="LaButti K."/>
            <person name="Morin E."/>
            <person name="Salamov A."/>
            <person name="Lipzen A."/>
            <person name="Mereny Z."/>
            <person name="Hegedus B."/>
            <person name="Baldrian P."/>
            <person name="Stursova M."/>
            <person name="Weitz H."/>
            <person name="Taylor A."/>
            <person name="Grigoriev I.V."/>
            <person name="Nagy L.G."/>
            <person name="Martin F."/>
            <person name="Kauserud H."/>
        </authorList>
    </citation>
    <scope>NUCLEOTIDE SEQUENCE</scope>
    <source>
        <strain evidence="1">CBHHK067</strain>
    </source>
</reference>
<accession>A0AAD7DJT7</accession>
<keyword evidence="2" id="KW-1185">Reference proteome</keyword>
<name>A0AAD7DJT7_MYCRO</name>